<evidence type="ECO:0000256" key="4">
    <source>
        <dbReference type="ARBA" id="ARBA00022840"/>
    </source>
</evidence>
<dbReference type="GO" id="GO:0016887">
    <property type="term" value="F:ATP hydrolysis activity"/>
    <property type="evidence" value="ECO:0007669"/>
    <property type="project" value="InterPro"/>
</dbReference>
<reference evidence="6" key="1">
    <citation type="submission" date="2020-07" db="EMBL/GenBank/DDBJ databases">
        <title>Vallitalea pronyensis genome.</title>
        <authorList>
            <person name="Postec A."/>
        </authorList>
    </citation>
    <scope>NUCLEOTIDE SEQUENCE</scope>
    <source>
        <strain evidence="6">FatNI3</strain>
    </source>
</reference>
<feature type="domain" description="ABC transporter" evidence="5">
    <location>
        <begin position="253"/>
        <end position="496"/>
    </location>
</feature>
<dbReference type="InterPro" id="IPR003439">
    <property type="entry name" value="ABC_transporter-like_ATP-bd"/>
</dbReference>
<sequence>MSNGVDPPILSVRNLKKSFSGKTVVDGVSFDIYPGEIIALVGENGAGKSTTKNMLCGLLKPDAGEVFIQGEKVEHIVGYDHGISAVHQELSLFQSLTVAANICMTQLPGSAARVNWKEADDIAQEQLAYLGIDIDTKATVESLGAGKQQVVEIAKALLRADKLLILDEPTTSLTAPERAKLFHIMDNLKAKGVSMIFISHFMDEIYKVSDRYIVLRDGKQVGQGDIDKMPRNQLEALMVGRTLAESKIELHEPEDEEALRVEHLSSYDFHDINFTVRKGEILGIAGLMGAGRTEVAEAIFGIRKAKGCVYIKGEQISPVTIANMMHHHVCYVTEDRKTRGIFSNRSVRENITAANIGGFVRRKIKGLGFNKETEMSQTVIDSMKVALPHMESRISNLSGGNQQKVLLGRWLATEPEVIIFDEPTKGVDIGAKFDIHNMIVDLAKRGAAVLLVSSDLPELLDLTHRLLVMRTGHLVGSFHRKDYDAVNIISLAASSAYEKKTKENAYGDHEESVV</sequence>
<keyword evidence="1" id="KW-0813">Transport</keyword>
<keyword evidence="4 6" id="KW-0067">ATP-binding</keyword>
<dbReference type="PANTHER" id="PTHR43790">
    <property type="entry name" value="CARBOHYDRATE TRANSPORT ATP-BINDING PROTEIN MG119-RELATED"/>
    <property type="match status" value="1"/>
</dbReference>
<evidence type="ECO:0000256" key="1">
    <source>
        <dbReference type="ARBA" id="ARBA00022448"/>
    </source>
</evidence>
<dbReference type="CDD" id="cd03216">
    <property type="entry name" value="ABC_Carb_Monos_I"/>
    <property type="match status" value="1"/>
</dbReference>
<dbReference type="GO" id="GO:0005524">
    <property type="term" value="F:ATP binding"/>
    <property type="evidence" value="ECO:0007669"/>
    <property type="project" value="UniProtKB-KW"/>
</dbReference>
<organism evidence="6 7">
    <name type="scientific">Vallitalea pronyensis</name>
    <dbReference type="NCBI Taxonomy" id="1348613"/>
    <lineage>
        <taxon>Bacteria</taxon>
        <taxon>Bacillati</taxon>
        <taxon>Bacillota</taxon>
        <taxon>Clostridia</taxon>
        <taxon>Lachnospirales</taxon>
        <taxon>Vallitaleaceae</taxon>
        <taxon>Vallitalea</taxon>
    </lineage>
</organism>
<dbReference type="InterPro" id="IPR017871">
    <property type="entry name" value="ABC_transporter-like_CS"/>
</dbReference>
<dbReference type="CDD" id="cd03215">
    <property type="entry name" value="ABC_Carb_Monos_II"/>
    <property type="match status" value="1"/>
</dbReference>
<dbReference type="InterPro" id="IPR050107">
    <property type="entry name" value="ABC_carbohydrate_import_ATPase"/>
</dbReference>
<dbReference type="PANTHER" id="PTHR43790:SF9">
    <property type="entry name" value="GALACTOFURANOSE TRANSPORTER ATP-BINDING PROTEIN YTFR"/>
    <property type="match status" value="1"/>
</dbReference>
<feature type="domain" description="ABC transporter" evidence="5">
    <location>
        <begin position="10"/>
        <end position="242"/>
    </location>
</feature>
<name>A0A8J8SJE5_9FIRM</name>
<protein>
    <submittedName>
        <fullName evidence="6">Sugar ABC transporter ATP-binding protein</fullName>
    </submittedName>
</protein>
<dbReference type="AlphaFoldDB" id="A0A8J8SJE5"/>
<keyword evidence="2" id="KW-0677">Repeat</keyword>
<dbReference type="KEGG" id="vpy:HZI73_25465"/>
<dbReference type="Gene3D" id="3.40.50.300">
    <property type="entry name" value="P-loop containing nucleotide triphosphate hydrolases"/>
    <property type="match status" value="2"/>
</dbReference>
<dbReference type="Pfam" id="PF00005">
    <property type="entry name" value="ABC_tran"/>
    <property type="match status" value="2"/>
</dbReference>
<evidence type="ECO:0000259" key="5">
    <source>
        <dbReference type="PROSITE" id="PS50893"/>
    </source>
</evidence>
<gene>
    <name evidence="6" type="ORF">HZI73_25465</name>
</gene>
<dbReference type="RefSeq" id="WP_212696144.1">
    <property type="nucleotide sequence ID" value="NZ_CP058649.1"/>
</dbReference>
<dbReference type="InterPro" id="IPR003593">
    <property type="entry name" value="AAA+_ATPase"/>
</dbReference>
<accession>A0A8J8SJE5</accession>
<dbReference type="PROSITE" id="PS00211">
    <property type="entry name" value="ABC_TRANSPORTER_1"/>
    <property type="match status" value="1"/>
</dbReference>
<keyword evidence="3" id="KW-0547">Nucleotide-binding</keyword>
<evidence type="ECO:0000313" key="6">
    <source>
        <dbReference type="EMBL" id="QUI25439.1"/>
    </source>
</evidence>
<evidence type="ECO:0000256" key="3">
    <source>
        <dbReference type="ARBA" id="ARBA00022741"/>
    </source>
</evidence>
<dbReference type="EMBL" id="CP058649">
    <property type="protein sequence ID" value="QUI25439.1"/>
    <property type="molecule type" value="Genomic_DNA"/>
</dbReference>
<evidence type="ECO:0000256" key="2">
    <source>
        <dbReference type="ARBA" id="ARBA00022737"/>
    </source>
</evidence>
<dbReference type="SMART" id="SM00382">
    <property type="entry name" value="AAA"/>
    <property type="match status" value="2"/>
</dbReference>
<dbReference type="SUPFAM" id="SSF52540">
    <property type="entry name" value="P-loop containing nucleoside triphosphate hydrolases"/>
    <property type="match status" value="2"/>
</dbReference>
<dbReference type="Proteomes" id="UP000683246">
    <property type="component" value="Chromosome"/>
</dbReference>
<evidence type="ECO:0000313" key="7">
    <source>
        <dbReference type="Proteomes" id="UP000683246"/>
    </source>
</evidence>
<keyword evidence="7" id="KW-1185">Reference proteome</keyword>
<dbReference type="PROSITE" id="PS50893">
    <property type="entry name" value="ABC_TRANSPORTER_2"/>
    <property type="match status" value="2"/>
</dbReference>
<dbReference type="InterPro" id="IPR027417">
    <property type="entry name" value="P-loop_NTPase"/>
</dbReference>
<proteinExistence type="predicted"/>